<dbReference type="AlphaFoldDB" id="A0A518DD00"/>
<reference evidence="1 2" key="1">
    <citation type="submission" date="2019-02" db="EMBL/GenBank/DDBJ databases">
        <title>Deep-cultivation of Planctomycetes and their phenomic and genomic characterization uncovers novel biology.</title>
        <authorList>
            <person name="Wiegand S."/>
            <person name="Jogler M."/>
            <person name="Boedeker C."/>
            <person name="Pinto D."/>
            <person name="Vollmers J."/>
            <person name="Rivas-Marin E."/>
            <person name="Kohn T."/>
            <person name="Peeters S.H."/>
            <person name="Heuer A."/>
            <person name="Rast P."/>
            <person name="Oberbeckmann S."/>
            <person name="Bunk B."/>
            <person name="Jeske O."/>
            <person name="Meyerdierks A."/>
            <person name="Storesund J.E."/>
            <person name="Kallscheuer N."/>
            <person name="Luecker S."/>
            <person name="Lage O.M."/>
            <person name="Pohl T."/>
            <person name="Merkel B.J."/>
            <person name="Hornburger P."/>
            <person name="Mueller R.-W."/>
            <person name="Bruemmer F."/>
            <person name="Labrenz M."/>
            <person name="Spormann A.M."/>
            <person name="Op den Camp H."/>
            <person name="Overmann J."/>
            <person name="Amann R."/>
            <person name="Jetten M.S.M."/>
            <person name="Mascher T."/>
            <person name="Medema M.H."/>
            <person name="Devos D.P."/>
            <person name="Kaster A.-K."/>
            <person name="Ovreas L."/>
            <person name="Rohde M."/>
            <person name="Galperin M.Y."/>
            <person name="Jogler C."/>
        </authorList>
    </citation>
    <scope>NUCLEOTIDE SEQUENCE [LARGE SCALE GENOMIC DNA]</scope>
    <source>
        <strain evidence="1 2">Pla175</strain>
    </source>
</reference>
<organism evidence="1 2">
    <name type="scientific">Pirellulimonas nuda</name>
    <dbReference type="NCBI Taxonomy" id="2528009"/>
    <lineage>
        <taxon>Bacteria</taxon>
        <taxon>Pseudomonadati</taxon>
        <taxon>Planctomycetota</taxon>
        <taxon>Planctomycetia</taxon>
        <taxon>Pirellulales</taxon>
        <taxon>Lacipirellulaceae</taxon>
        <taxon>Pirellulimonas</taxon>
    </lineage>
</organism>
<dbReference type="EMBL" id="CP036291">
    <property type="protein sequence ID" value="QDU89306.1"/>
    <property type="molecule type" value="Genomic_DNA"/>
</dbReference>
<dbReference type="SUPFAM" id="SSF53756">
    <property type="entry name" value="UDP-Glycosyltransferase/glycogen phosphorylase"/>
    <property type="match status" value="1"/>
</dbReference>
<evidence type="ECO:0008006" key="3">
    <source>
        <dbReference type="Google" id="ProtNLM"/>
    </source>
</evidence>
<dbReference type="Proteomes" id="UP000317429">
    <property type="component" value="Chromosome"/>
</dbReference>
<evidence type="ECO:0000313" key="1">
    <source>
        <dbReference type="EMBL" id="QDU89306.1"/>
    </source>
</evidence>
<protein>
    <recommendedName>
        <fullName evidence="3">UDP-N-acetylglucosamine 2-epimerase</fullName>
    </recommendedName>
</protein>
<proteinExistence type="predicted"/>
<dbReference type="KEGG" id="pnd:Pla175_26950"/>
<gene>
    <name evidence="1" type="ORF">Pla175_26950</name>
</gene>
<accession>A0A518DD00</accession>
<keyword evidence="2" id="KW-1185">Reference proteome</keyword>
<sequence length="64" mass="6993">MALQNSSPTDIRHSIHDRESHVGEVVPTAFSCVPSYRRMAEAVNPYGDGRASGRILEALAKRLA</sequence>
<evidence type="ECO:0000313" key="2">
    <source>
        <dbReference type="Proteomes" id="UP000317429"/>
    </source>
</evidence>
<name>A0A518DD00_9BACT</name>